<dbReference type="InterPro" id="IPR024578">
    <property type="entry name" value="Homez_homeobox_dom"/>
</dbReference>
<evidence type="ECO:0000256" key="4">
    <source>
        <dbReference type="ARBA" id="ARBA00022499"/>
    </source>
</evidence>
<feature type="domain" description="Homeobox" evidence="22">
    <location>
        <begin position="566"/>
        <end position="616"/>
    </location>
</feature>
<evidence type="ECO:0000256" key="19">
    <source>
        <dbReference type="PROSITE-ProRule" id="PRU00108"/>
    </source>
</evidence>
<organism evidence="24 25">
    <name type="scientific">Callorhinchus milii</name>
    <name type="common">Ghost shark</name>
    <dbReference type="NCBI Taxonomy" id="7868"/>
    <lineage>
        <taxon>Eukaryota</taxon>
        <taxon>Metazoa</taxon>
        <taxon>Chordata</taxon>
        <taxon>Craniata</taxon>
        <taxon>Vertebrata</taxon>
        <taxon>Chondrichthyes</taxon>
        <taxon>Holocephali</taxon>
        <taxon>Chimaeriformes</taxon>
        <taxon>Callorhinchidae</taxon>
        <taxon>Callorhinchus</taxon>
    </lineage>
</organism>
<dbReference type="PROSITE" id="PS50071">
    <property type="entry name" value="HOMEOBOX_2"/>
    <property type="match status" value="4"/>
</dbReference>
<dbReference type="GO" id="GO:0005634">
    <property type="term" value="C:nucleus"/>
    <property type="evidence" value="ECO:0007669"/>
    <property type="project" value="UniProtKB-SubCell"/>
</dbReference>
<reference evidence="24" key="4">
    <citation type="submission" date="2025-08" db="UniProtKB">
        <authorList>
            <consortium name="Ensembl"/>
        </authorList>
    </citation>
    <scope>IDENTIFICATION</scope>
</reference>
<reference evidence="24" key="5">
    <citation type="submission" date="2025-09" db="UniProtKB">
        <authorList>
            <consortium name="Ensembl"/>
        </authorList>
    </citation>
    <scope>IDENTIFICATION</scope>
</reference>
<protein>
    <recommendedName>
        <fullName evidence="17">Zinc fingers and homeoboxes protein 1</fullName>
    </recommendedName>
</protein>
<keyword evidence="12" id="KW-0805">Transcription regulation</keyword>
<gene>
    <name evidence="24" type="primary">LOC103183209</name>
</gene>
<sequence>MASKRKSTIPCMVPASETLDEEPDLDVIADIDDDLTPDISDESLTTEGVIVDDEGSPEKEVQDAQQTKKLEGGYECKYCTFETQDLNEFTVHVDSKHPNVILNPSYFCVECNFTTKRYDALTDHNTRCHSGELNFKLKMVKHNNQTIFEQTVEESYGDGVSQNEEFAENSDAPPTGISISKTPIMKMMKSRTETKRISVSPSLVDEYAAGEEIDEDLMACNSFIESNNGGICITQEANGTIIDSVSMLPAGITQVVPFMQSSNSNFVPKVMIPVNSIPTYNTNMDSNTHLVNSFNKFPYPTQSEVTTLKTQTKYAEEQIKIWFTAQRLKHGISWTPEEVEDAKKKLFNGTVHTVPQTITVIPAQISTAANGLQQILQPCQIVGQSGIVLTQVANSNAAAKNSSVTVTIAGISNQTQWQKRKIQESDTGPEAKRSNNVQISQLTSQGNSVPSLADPYGVRLKKTKEQLSELKASFTRNAFPNDSEIARIMQETGLSRGDIKKWFSDTRYNHRNSRCSQNFNVAEVSSTIIVDSGDETTPEFPAVSQQRKHGWNAFPDFTPQKFKEKTVEQLQLLEESFLFSPFPSDEEVNRLRVDSKLTRREIDVWFCERRKNKELEAKAEENGKNNVKYKDSEGHGTRTKSPYGQMHTTSLASGLAIPRVMAAATNRLYKKTPEQLHILKSAFVRTQWPAPEVYDRLAAESGLARTDIVSWFGDTRYAWKNGNLKWYYYYQSGNVESQNGQTSTSSKKSKGRGRSRGRPRGRGRGRSRGGGRSSNWSATVSTSKVSAGRATSGKTVLEDYCLKHKYLNEEDLDDLVSRSCMSYESIREWFVQRQTEGSFSESNNSDGQYPGDDEKNEQLEDDEDWAGEENARQEDEEDASDASGSNDVWKPPSQRKNEVNEPEAGHTSAENSNIKQAGNLSP</sequence>
<evidence type="ECO:0000256" key="9">
    <source>
        <dbReference type="ARBA" id="ARBA00022782"/>
    </source>
</evidence>
<dbReference type="InterPro" id="IPR041057">
    <property type="entry name" value="ZHX_Znf_C2H2"/>
</dbReference>
<evidence type="ECO:0000256" key="7">
    <source>
        <dbReference type="ARBA" id="ARBA00022737"/>
    </source>
</evidence>
<comment type="subcellular location">
    <subcellularLocation>
        <location evidence="1 19 20">Nucleus</location>
    </subcellularLocation>
</comment>
<evidence type="ECO:0000256" key="2">
    <source>
        <dbReference type="ARBA" id="ARBA00007440"/>
    </source>
</evidence>
<reference evidence="25" key="1">
    <citation type="journal article" date="2006" name="Science">
        <title>Ancient noncoding elements conserved in the human genome.</title>
        <authorList>
            <person name="Venkatesh B."/>
            <person name="Kirkness E.F."/>
            <person name="Loh Y.H."/>
            <person name="Halpern A.L."/>
            <person name="Lee A.P."/>
            <person name="Johnson J."/>
            <person name="Dandona N."/>
            <person name="Viswanathan L.D."/>
            <person name="Tay A."/>
            <person name="Venter J.C."/>
            <person name="Strausberg R.L."/>
            <person name="Brenner S."/>
        </authorList>
    </citation>
    <scope>NUCLEOTIDE SEQUENCE [LARGE SCALE GENOMIC DNA]</scope>
</reference>
<evidence type="ECO:0000256" key="21">
    <source>
        <dbReference type="SAM" id="MobiDB-lite"/>
    </source>
</evidence>
<feature type="compositionally biased region" description="Basic residues" evidence="21">
    <location>
        <begin position="747"/>
        <end position="769"/>
    </location>
</feature>
<keyword evidence="11" id="KW-0832">Ubl conjugation</keyword>
<dbReference type="Pfam" id="PF11569">
    <property type="entry name" value="Homez"/>
    <property type="match status" value="1"/>
</dbReference>
<dbReference type="Pfam" id="PF00046">
    <property type="entry name" value="Homeodomain"/>
    <property type="match status" value="4"/>
</dbReference>
<feature type="domain" description="C2H2-type" evidence="23">
    <location>
        <begin position="106"/>
        <end position="134"/>
    </location>
</feature>
<evidence type="ECO:0000256" key="17">
    <source>
        <dbReference type="ARBA" id="ARBA00040117"/>
    </source>
</evidence>
<keyword evidence="7" id="KW-0677">Repeat</keyword>
<dbReference type="SMART" id="SM00355">
    <property type="entry name" value="ZnF_C2H2"/>
    <property type="match status" value="2"/>
</dbReference>
<keyword evidence="4" id="KW-1017">Isopeptide bond</keyword>
<dbReference type="PANTHER" id="PTHR15467:SF4">
    <property type="entry name" value="ZINC FINGERS AND HOMEOBOXES PROTEIN 1"/>
    <property type="match status" value="1"/>
</dbReference>
<keyword evidence="8 18" id="KW-0863">Zinc-finger</keyword>
<evidence type="ECO:0000256" key="15">
    <source>
        <dbReference type="ARBA" id="ARBA00023163"/>
    </source>
</evidence>
<dbReference type="PANTHER" id="PTHR15467">
    <property type="entry name" value="ZINC-FINGERS AND HOMEOBOXES RELATED"/>
    <property type="match status" value="1"/>
</dbReference>
<dbReference type="OMA" id="VEQDPDM"/>
<evidence type="ECO:0000256" key="5">
    <source>
        <dbReference type="ARBA" id="ARBA00022553"/>
    </source>
</evidence>
<feature type="DNA-binding region" description="Homeobox" evidence="19">
    <location>
        <begin position="292"/>
        <end position="334"/>
    </location>
</feature>
<keyword evidence="13 19" id="KW-0238">DNA-binding</keyword>
<dbReference type="GeneID" id="103183209"/>
<dbReference type="STRING" id="7868.ENSCMIP00000016864"/>
<feature type="compositionally biased region" description="Polar residues" evidence="21">
    <location>
        <begin position="775"/>
        <end position="785"/>
    </location>
</feature>
<dbReference type="PROSITE" id="PS50157">
    <property type="entry name" value="ZINC_FINGER_C2H2_2"/>
    <property type="match status" value="1"/>
</dbReference>
<evidence type="ECO:0000256" key="18">
    <source>
        <dbReference type="PROSITE-ProRule" id="PRU00042"/>
    </source>
</evidence>
<dbReference type="SMART" id="SM00389">
    <property type="entry name" value="HOX"/>
    <property type="match status" value="4"/>
</dbReference>
<keyword evidence="5" id="KW-0597">Phosphoprotein</keyword>
<dbReference type="GO" id="GO:0008270">
    <property type="term" value="F:zinc ion binding"/>
    <property type="evidence" value="ECO:0007669"/>
    <property type="project" value="UniProtKB-KW"/>
</dbReference>
<keyword evidence="3" id="KW-0678">Repressor</keyword>
<feature type="region of interest" description="Disordered" evidence="21">
    <location>
        <begin position="626"/>
        <end position="645"/>
    </location>
</feature>
<feature type="domain" description="Homeobox" evidence="22">
    <location>
        <begin position="290"/>
        <end position="333"/>
    </location>
</feature>
<feature type="domain" description="Homeobox" evidence="22">
    <location>
        <begin position="672"/>
        <end position="722"/>
    </location>
</feature>
<keyword evidence="25" id="KW-1185">Reference proteome</keyword>
<dbReference type="InterPro" id="IPR001356">
    <property type="entry name" value="HD"/>
</dbReference>
<keyword evidence="14 19" id="KW-0371">Homeobox</keyword>
<feature type="compositionally biased region" description="Basic and acidic residues" evidence="21">
    <location>
        <begin position="626"/>
        <end position="636"/>
    </location>
</feature>
<evidence type="ECO:0000256" key="11">
    <source>
        <dbReference type="ARBA" id="ARBA00022843"/>
    </source>
</evidence>
<comment type="similarity">
    <text evidence="2">Belongs to the ZHX family.</text>
</comment>
<dbReference type="InterPro" id="IPR013087">
    <property type="entry name" value="Znf_C2H2_type"/>
</dbReference>
<feature type="region of interest" description="Disordered" evidence="21">
    <location>
        <begin position="737"/>
        <end position="789"/>
    </location>
</feature>
<evidence type="ECO:0000256" key="10">
    <source>
        <dbReference type="ARBA" id="ARBA00022833"/>
    </source>
</evidence>
<dbReference type="InterPro" id="IPR009057">
    <property type="entry name" value="Homeodomain-like_sf"/>
</dbReference>
<dbReference type="AlphaFoldDB" id="A0A4W3I789"/>
<dbReference type="FunFam" id="1.10.10.60:FF:000235">
    <property type="entry name" value="Zinc fingers and homeoboxes protein 1"/>
    <property type="match status" value="1"/>
</dbReference>
<dbReference type="Ensembl" id="ENSCMIT00000017197.1">
    <property type="protein sequence ID" value="ENSCMIP00000016864.1"/>
    <property type="gene ID" value="ENSCMIG00000008092.1"/>
</dbReference>
<dbReference type="Gene3D" id="3.30.160.60">
    <property type="entry name" value="Classic Zinc Finger"/>
    <property type="match status" value="1"/>
</dbReference>
<dbReference type="GeneTree" id="ENSGT00950000182893"/>
<proteinExistence type="inferred from homology"/>
<dbReference type="OrthoDB" id="6159439at2759"/>
<evidence type="ECO:0000256" key="8">
    <source>
        <dbReference type="ARBA" id="ARBA00022771"/>
    </source>
</evidence>
<evidence type="ECO:0000256" key="14">
    <source>
        <dbReference type="ARBA" id="ARBA00023155"/>
    </source>
</evidence>
<evidence type="ECO:0000256" key="12">
    <source>
        <dbReference type="ARBA" id="ARBA00023015"/>
    </source>
</evidence>
<dbReference type="SUPFAM" id="SSF46689">
    <property type="entry name" value="Homeodomain-like"/>
    <property type="match status" value="4"/>
</dbReference>
<dbReference type="GO" id="GO:0030154">
    <property type="term" value="P:cell differentiation"/>
    <property type="evidence" value="ECO:0007669"/>
    <property type="project" value="UniProtKB-KW"/>
</dbReference>
<accession>A0A4W3I789</accession>
<keyword evidence="9" id="KW-0221">Differentiation</keyword>
<dbReference type="FunFam" id="3.30.160.60:FF:000296">
    <property type="entry name" value="Zinc fingers and homeoboxes protein 1"/>
    <property type="match status" value="1"/>
</dbReference>
<feature type="compositionally biased region" description="Polar residues" evidence="21">
    <location>
        <begin position="908"/>
        <end position="922"/>
    </location>
</feature>
<dbReference type="Pfam" id="PF18387">
    <property type="entry name" value="zf_C2H2_ZHX"/>
    <property type="match status" value="1"/>
</dbReference>
<evidence type="ECO:0000313" key="24">
    <source>
        <dbReference type="Ensembl" id="ENSCMIP00000016864.1"/>
    </source>
</evidence>
<dbReference type="SUPFAM" id="SSF57667">
    <property type="entry name" value="beta-beta-alpha zinc fingers"/>
    <property type="match status" value="2"/>
</dbReference>
<dbReference type="FunFam" id="1.10.10.60:FF:000062">
    <property type="entry name" value="zinc fingers and homeoboxes protein 3"/>
    <property type="match status" value="1"/>
</dbReference>
<feature type="domain" description="Homeobox" evidence="22">
    <location>
        <begin position="453"/>
        <end position="513"/>
    </location>
</feature>
<dbReference type="FunFam" id="1.10.10.60:FF:000212">
    <property type="entry name" value="Zinc fingers and homeoboxes protein 3"/>
    <property type="match status" value="1"/>
</dbReference>
<dbReference type="InParanoid" id="A0A4W3I789"/>
<evidence type="ECO:0000256" key="16">
    <source>
        <dbReference type="ARBA" id="ARBA00023242"/>
    </source>
</evidence>
<dbReference type="FunCoup" id="A0A4W3I789">
    <property type="interactions" value="311"/>
</dbReference>
<evidence type="ECO:0000259" key="23">
    <source>
        <dbReference type="PROSITE" id="PS50157"/>
    </source>
</evidence>
<dbReference type="InterPro" id="IPR036236">
    <property type="entry name" value="Znf_C2H2_sf"/>
</dbReference>
<keyword evidence="15" id="KW-0804">Transcription</keyword>
<evidence type="ECO:0000256" key="1">
    <source>
        <dbReference type="ARBA" id="ARBA00004123"/>
    </source>
</evidence>
<dbReference type="Proteomes" id="UP000314986">
    <property type="component" value="Unassembled WGS sequence"/>
</dbReference>
<evidence type="ECO:0000256" key="20">
    <source>
        <dbReference type="RuleBase" id="RU000682"/>
    </source>
</evidence>
<reference evidence="25" key="3">
    <citation type="journal article" date="2014" name="Nature">
        <title>Elephant shark genome provides unique insights into gnathostome evolution.</title>
        <authorList>
            <consortium name="International Elephant Shark Genome Sequencing Consortium"/>
            <person name="Venkatesh B."/>
            <person name="Lee A.P."/>
            <person name="Ravi V."/>
            <person name="Maurya A.K."/>
            <person name="Lian M.M."/>
            <person name="Swann J.B."/>
            <person name="Ohta Y."/>
            <person name="Flajnik M.F."/>
            <person name="Sutoh Y."/>
            <person name="Kasahara M."/>
            <person name="Hoon S."/>
            <person name="Gangu V."/>
            <person name="Roy S.W."/>
            <person name="Irimia M."/>
            <person name="Korzh V."/>
            <person name="Kondrychyn I."/>
            <person name="Lim Z.W."/>
            <person name="Tay B.H."/>
            <person name="Tohari S."/>
            <person name="Kong K.W."/>
            <person name="Ho S."/>
            <person name="Lorente-Galdos B."/>
            <person name="Quilez J."/>
            <person name="Marques-Bonet T."/>
            <person name="Raney B.J."/>
            <person name="Ingham P.W."/>
            <person name="Tay A."/>
            <person name="Hillier L.W."/>
            <person name="Minx P."/>
            <person name="Boehm T."/>
            <person name="Wilson R.K."/>
            <person name="Brenner S."/>
            <person name="Warren W.C."/>
        </authorList>
    </citation>
    <scope>NUCLEOTIDE SEQUENCE [LARGE SCALE GENOMIC DNA]</scope>
</reference>
<evidence type="ECO:0000256" key="3">
    <source>
        <dbReference type="ARBA" id="ARBA00022491"/>
    </source>
</evidence>
<evidence type="ECO:0000259" key="22">
    <source>
        <dbReference type="PROSITE" id="PS50071"/>
    </source>
</evidence>
<keyword evidence="10" id="KW-0862">Zinc</keyword>
<evidence type="ECO:0000256" key="6">
    <source>
        <dbReference type="ARBA" id="ARBA00022723"/>
    </source>
</evidence>
<dbReference type="GO" id="GO:0000981">
    <property type="term" value="F:DNA-binding transcription factor activity, RNA polymerase II-specific"/>
    <property type="evidence" value="ECO:0007669"/>
    <property type="project" value="TreeGrafter"/>
</dbReference>
<reference evidence="25" key="2">
    <citation type="journal article" date="2007" name="PLoS Biol.">
        <title>Survey sequencing and comparative analysis of the elephant shark (Callorhinchus milii) genome.</title>
        <authorList>
            <person name="Venkatesh B."/>
            <person name="Kirkness E.F."/>
            <person name="Loh Y.H."/>
            <person name="Halpern A.L."/>
            <person name="Lee A.P."/>
            <person name="Johnson J."/>
            <person name="Dandona N."/>
            <person name="Viswanathan L.D."/>
            <person name="Tay A."/>
            <person name="Venter J.C."/>
            <person name="Strausberg R.L."/>
            <person name="Brenner S."/>
        </authorList>
    </citation>
    <scope>NUCLEOTIDE SEQUENCE [LARGE SCALE GENOMIC DNA]</scope>
</reference>
<dbReference type="GO" id="GO:0003677">
    <property type="term" value="F:DNA binding"/>
    <property type="evidence" value="ECO:0007669"/>
    <property type="project" value="UniProtKB-UniRule"/>
</dbReference>
<evidence type="ECO:0000313" key="25">
    <source>
        <dbReference type="Proteomes" id="UP000314986"/>
    </source>
</evidence>
<feature type="DNA-binding region" description="Homeobox" evidence="19">
    <location>
        <begin position="674"/>
        <end position="723"/>
    </location>
</feature>
<feature type="DNA-binding region" description="Homeobox" evidence="19">
    <location>
        <begin position="455"/>
        <end position="514"/>
    </location>
</feature>
<evidence type="ECO:0000256" key="13">
    <source>
        <dbReference type="ARBA" id="ARBA00023125"/>
    </source>
</evidence>
<name>A0A4W3I789_CALMI</name>
<keyword evidence="6" id="KW-0479">Metal-binding</keyword>
<dbReference type="CDD" id="cd00086">
    <property type="entry name" value="homeodomain"/>
    <property type="match status" value="4"/>
</dbReference>
<feature type="compositionally biased region" description="Polar residues" evidence="21">
    <location>
        <begin position="835"/>
        <end position="847"/>
    </location>
</feature>
<feature type="region of interest" description="Disordered" evidence="21">
    <location>
        <begin position="835"/>
        <end position="922"/>
    </location>
</feature>
<dbReference type="Gene3D" id="1.10.10.60">
    <property type="entry name" value="Homeodomain-like"/>
    <property type="match status" value="5"/>
</dbReference>
<feature type="DNA-binding region" description="Homeobox" evidence="19">
    <location>
        <begin position="568"/>
        <end position="617"/>
    </location>
</feature>
<keyword evidence="16 19" id="KW-0539">Nucleus</keyword>